<evidence type="ECO:0000313" key="2">
    <source>
        <dbReference type="EMBL" id="BDV43393.1"/>
    </source>
</evidence>
<keyword evidence="1" id="KW-0812">Transmembrane</keyword>
<keyword evidence="3" id="KW-1185">Reference proteome</keyword>
<dbReference type="Proteomes" id="UP001317705">
    <property type="component" value="Chromosome"/>
</dbReference>
<name>A0ABN6VSW9_9BACT</name>
<reference evidence="2 3" key="1">
    <citation type="submission" date="2022-12" db="EMBL/GenBank/DDBJ databases">
        <title>Polyphasic characterization of Geotalea uranireducens NIT-SL11 newly isolated from a complex of sewage sludge and microbially reduced graphene oxide.</title>
        <authorList>
            <person name="Xie L."/>
            <person name="Yoshida N."/>
            <person name="Meng L."/>
        </authorList>
    </citation>
    <scope>NUCLEOTIDE SEQUENCE [LARGE SCALE GENOMIC DNA]</scope>
    <source>
        <strain evidence="2 3">NIT-SL11</strain>
    </source>
</reference>
<evidence type="ECO:0000313" key="3">
    <source>
        <dbReference type="Proteomes" id="UP001317705"/>
    </source>
</evidence>
<organism evidence="2 3">
    <name type="scientific">Geotalea uraniireducens</name>
    <dbReference type="NCBI Taxonomy" id="351604"/>
    <lineage>
        <taxon>Bacteria</taxon>
        <taxon>Pseudomonadati</taxon>
        <taxon>Thermodesulfobacteriota</taxon>
        <taxon>Desulfuromonadia</taxon>
        <taxon>Geobacterales</taxon>
        <taxon>Geobacteraceae</taxon>
        <taxon>Geotalea</taxon>
    </lineage>
</organism>
<dbReference type="EMBL" id="AP027151">
    <property type="protein sequence ID" value="BDV43393.1"/>
    <property type="molecule type" value="Genomic_DNA"/>
</dbReference>
<proteinExistence type="predicted"/>
<gene>
    <name evidence="2" type="ORF">GURASL_23160</name>
</gene>
<sequence>MAKYSGSADIYRELVENSNENWLYRLVAFALVEEQRIEWMKHFEIHNGRMPNNEEIKSWYEQQPESVLLRAKGEAESALQRFSGDVLEVANEDIRKEIEEGIVVREIKKLGNFGPQFLVNLAGGFCSALLFAAFLIIMAYFVLNDTSPVEIGKKLKPPIEEKKQ</sequence>
<feature type="transmembrane region" description="Helical" evidence="1">
    <location>
        <begin position="117"/>
        <end position="143"/>
    </location>
</feature>
<dbReference type="RefSeq" id="WP_281999496.1">
    <property type="nucleotide sequence ID" value="NZ_AP027151.1"/>
</dbReference>
<evidence type="ECO:0000256" key="1">
    <source>
        <dbReference type="SAM" id="Phobius"/>
    </source>
</evidence>
<keyword evidence="1" id="KW-1133">Transmembrane helix</keyword>
<protein>
    <submittedName>
        <fullName evidence="2">Uncharacterized protein</fullName>
    </submittedName>
</protein>
<accession>A0ABN6VSW9</accession>
<keyword evidence="1" id="KW-0472">Membrane</keyword>